<feature type="compositionally biased region" description="Low complexity" evidence="1">
    <location>
        <begin position="332"/>
        <end position="346"/>
    </location>
</feature>
<proteinExistence type="predicted"/>
<evidence type="ECO:0000313" key="3">
    <source>
        <dbReference type="Proteomes" id="UP001363622"/>
    </source>
</evidence>
<feature type="compositionally biased region" description="Acidic residues" evidence="1">
    <location>
        <begin position="153"/>
        <end position="163"/>
    </location>
</feature>
<sequence length="534" mass="57056">MVPKHLTINANTAPFKSSRLAIPPSPFSPRLPLTPPATPPKAQLPRPSNKRALSSPSTPPPSAPLNWLWQCHVCYRAYPLGATRRCLDDGHYFCSGTTAVSKRKGKASSRRTKRHRACASEFDYSSWKAWGEWRRSEDALLALHRKGGGAAADADDDNDDDVDAMSVDSGYVSSSSGDRASLPSQMKAQTKDCWNTCDYPSECRWGSQYGVQSSTTSSTSSTSQTAASGCNFTSVCAPSSSSLSQDPLTSTPHSPLSLQTQPLITTTASSAPSSPTNTYTPPTTFDGILEGTPLASALASASASLSPTSPKDVRERFWDTLLDAARQRKRSGSTTTTTNKKNPGSPLAKAVATLPAVVEEDEDEGEELGEGDDVEDVMEKEADGETMSVPLFFDAVEQQQQQQQQQQQAEAEDGHGGFERHLELDLKLEPPALPEPSLSWQGAAALNRSSTCGGNVITTTAASTSTGRAFDFGFADKVQGALARSTVVVAVLSDVRNSARGDGEHRECVKAGRLAGAGMGRARRRLVRRKKMGL</sequence>
<feature type="region of interest" description="Disordered" evidence="1">
    <location>
        <begin position="149"/>
        <end position="185"/>
    </location>
</feature>
<keyword evidence="3" id="KW-1185">Reference proteome</keyword>
<evidence type="ECO:0000313" key="2">
    <source>
        <dbReference type="EMBL" id="KAK7512852.1"/>
    </source>
</evidence>
<accession>A0ABR1KDJ7</accession>
<feature type="region of interest" description="Disordered" evidence="1">
    <location>
        <begin position="266"/>
        <end position="288"/>
    </location>
</feature>
<evidence type="ECO:0000256" key="1">
    <source>
        <dbReference type="SAM" id="MobiDB-lite"/>
    </source>
</evidence>
<dbReference type="Proteomes" id="UP001363622">
    <property type="component" value="Unassembled WGS sequence"/>
</dbReference>
<gene>
    <name evidence="2" type="ORF">IWZ03DRAFT_430705</name>
</gene>
<reference evidence="2 3" key="1">
    <citation type="submission" date="2024-04" db="EMBL/GenBank/DDBJ databases">
        <title>Phyllosticta paracitricarpa is synonymous to the EU quarantine fungus P. citricarpa based on phylogenomic analyses.</title>
        <authorList>
            <consortium name="Lawrence Berkeley National Laboratory"/>
            <person name="Van Ingen-Buijs V.A."/>
            <person name="Van Westerhoven A.C."/>
            <person name="Haridas S."/>
            <person name="Skiadas P."/>
            <person name="Martin F."/>
            <person name="Groenewald J.Z."/>
            <person name="Crous P.W."/>
            <person name="Seidl M.F."/>
        </authorList>
    </citation>
    <scope>NUCLEOTIDE SEQUENCE [LARGE SCALE GENOMIC DNA]</scope>
    <source>
        <strain evidence="2 3">CBS 123371</strain>
    </source>
</reference>
<protein>
    <submittedName>
        <fullName evidence="2">Uncharacterized protein</fullName>
    </submittedName>
</protein>
<feature type="compositionally biased region" description="Low complexity" evidence="1">
    <location>
        <begin position="164"/>
        <end position="178"/>
    </location>
</feature>
<feature type="compositionally biased region" description="Low complexity" evidence="1">
    <location>
        <begin position="266"/>
        <end position="284"/>
    </location>
</feature>
<feature type="region of interest" description="Disordered" evidence="1">
    <location>
        <begin position="326"/>
        <end position="348"/>
    </location>
</feature>
<feature type="region of interest" description="Disordered" evidence="1">
    <location>
        <begin position="17"/>
        <end position="61"/>
    </location>
</feature>
<comment type="caution">
    <text evidence="2">The sequence shown here is derived from an EMBL/GenBank/DDBJ whole genome shotgun (WGS) entry which is preliminary data.</text>
</comment>
<dbReference type="EMBL" id="JBBPHU010000010">
    <property type="protein sequence ID" value="KAK7512852.1"/>
    <property type="molecule type" value="Genomic_DNA"/>
</dbReference>
<feature type="compositionally biased region" description="Pro residues" evidence="1">
    <location>
        <begin position="23"/>
        <end position="39"/>
    </location>
</feature>
<organism evidence="2 3">
    <name type="scientific">Phyllosticta citriasiana</name>
    <dbReference type="NCBI Taxonomy" id="595635"/>
    <lineage>
        <taxon>Eukaryota</taxon>
        <taxon>Fungi</taxon>
        <taxon>Dikarya</taxon>
        <taxon>Ascomycota</taxon>
        <taxon>Pezizomycotina</taxon>
        <taxon>Dothideomycetes</taxon>
        <taxon>Dothideomycetes incertae sedis</taxon>
        <taxon>Botryosphaeriales</taxon>
        <taxon>Phyllostictaceae</taxon>
        <taxon>Phyllosticta</taxon>
    </lineage>
</organism>
<name>A0ABR1KDJ7_9PEZI</name>